<name>A0A4W5L4K1_9TELE</name>
<dbReference type="STRING" id="62062.ENSHHUP00000019829"/>
<evidence type="ECO:0000313" key="2">
    <source>
        <dbReference type="Proteomes" id="UP000314982"/>
    </source>
</evidence>
<reference evidence="1" key="3">
    <citation type="submission" date="2025-09" db="UniProtKB">
        <authorList>
            <consortium name="Ensembl"/>
        </authorList>
    </citation>
    <scope>IDENTIFICATION</scope>
</reference>
<dbReference type="SUPFAM" id="SSF54197">
    <property type="entry name" value="HIT-like"/>
    <property type="match status" value="1"/>
</dbReference>
<organism evidence="1 2">
    <name type="scientific">Hucho hucho</name>
    <name type="common">huchen</name>
    <dbReference type="NCBI Taxonomy" id="62062"/>
    <lineage>
        <taxon>Eukaryota</taxon>
        <taxon>Metazoa</taxon>
        <taxon>Chordata</taxon>
        <taxon>Craniata</taxon>
        <taxon>Vertebrata</taxon>
        <taxon>Euteleostomi</taxon>
        <taxon>Actinopterygii</taxon>
        <taxon>Neopterygii</taxon>
        <taxon>Teleostei</taxon>
        <taxon>Protacanthopterygii</taxon>
        <taxon>Salmoniformes</taxon>
        <taxon>Salmonidae</taxon>
        <taxon>Salmoninae</taxon>
        <taxon>Hucho</taxon>
    </lineage>
</organism>
<dbReference type="Gene3D" id="3.30.428.10">
    <property type="entry name" value="HIT-like"/>
    <property type="match status" value="1"/>
</dbReference>
<dbReference type="GeneTree" id="ENSGT00960000188752"/>
<reference evidence="1" key="2">
    <citation type="submission" date="2025-08" db="UniProtKB">
        <authorList>
            <consortium name="Ensembl"/>
        </authorList>
    </citation>
    <scope>IDENTIFICATION</scope>
</reference>
<proteinExistence type="predicted"/>
<evidence type="ECO:0000313" key="1">
    <source>
        <dbReference type="Ensembl" id="ENSHHUP00000019829.1"/>
    </source>
</evidence>
<protein>
    <submittedName>
        <fullName evidence="1">Uncharacterized protein</fullName>
    </submittedName>
</protein>
<dbReference type="AlphaFoldDB" id="A0A4W5L4K1"/>
<sequence>YADQLEGGFVPIGTIAKTQVAQHGRDTIFGKIIRKEIPAKILFEDDHTVVPGEDLPYNRPTSPQSSLSQPILWWAFLYSACQLHTLNLTHLWHCVV</sequence>
<accession>A0A4W5L4K1</accession>
<reference evidence="2" key="1">
    <citation type="submission" date="2018-06" db="EMBL/GenBank/DDBJ databases">
        <title>Genome assembly of Danube salmon.</title>
        <authorList>
            <person name="Macqueen D.J."/>
            <person name="Gundappa M.K."/>
        </authorList>
    </citation>
    <scope>NUCLEOTIDE SEQUENCE [LARGE SCALE GENOMIC DNA]</scope>
</reference>
<keyword evidence="2" id="KW-1185">Reference proteome</keyword>
<dbReference type="InterPro" id="IPR036265">
    <property type="entry name" value="HIT-like_sf"/>
</dbReference>
<dbReference type="Proteomes" id="UP000314982">
    <property type="component" value="Unassembled WGS sequence"/>
</dbReference>
<dbReference type="Ensembl" id="ENSHHUT00000020562.1">
    <property type="protein sequence ID" value="ENSHHUP00000019829.1"/>
    <property type="gene ID" value="ENSHHUG00000012408.1"/>
</dbReference>